<proteinExistence type="predicted"/>
<evidence type="ECO:0000256" key="1">
    <source>
        <dbReference type="SAM" id="MobiDB-lite"/>
    </source>
</evidence>
<evidence type="ECO:0000313" key="2">
    <source>
        <dbReference type="EMBL" id="QSQ17884.1"/>
    </source>
</evidence>
<evidence type="ECO:0008006" key="4">
    <source>
        <dbReference type="Google" id="ProtNLM"/>
    </source>
</evidence>
<dbReference type="EMBL" id="CP071091">
    <property type="protein sequence ID" value="QSQ17884.1"/>
    <property type="molecule type" value="Genomic_DNA"/>
</dbReference>
<dbReference type="RefSeq" id="WP_206719503.1">
    <property type="nucleotide sequence ID" value="NZ_CP071091.1"/>
</dbReference>
<dbReference type="Proteomes" id="UP000663090">
    <property type="component" value="Chromosome"/>
</dbReference>
<feature type="compositionally biased region" description="Low complexity" evidence="1">
    <location>
        <begin position="1"/>
        <end position="10"/>
    </location>
</feature>
<keyword evidence="3" id="KW-1185">Reference proteome</keyword>
<reference evidence="2 3" key="1">
    <citation type="submission" date="2021-02" db="EMBL/GenBank/DDBJ databases">
        <title>De Novo genome assembly of isolated myxobacteria.</title>
        <authorList>
            <person name="Stevens D.C."/>
        </authorList>
    </citation>
    <scope>NUCLEOTIDE SEQUENCE [LARGE SCALE GENOMIC DNA]</scope>
    <source>
        <strain evidence="2 3">SCHIC003</strain>
    </source>
</reference>
<gene>
    <name evidence="2" type="ORF">JY572_18395</name>
</gene>
<protein>
    <recommendedName>
        <fullName evidence="4">Cytochrome c domain-containing protein</fullName>
    </recommendedName>
</protein>
<feature type="region of interest" description="Disordered" evidence="1">
    <location>
        <begin position="1"/>
        <end position="32"/>
    </location>
</feature>
<accession>A0ABX7NK79</accession>
<name>A0ABX7NK79_9BACT</name>
<organism evidence="2 3">
    <name type="scientific">Myxococcus landrumensis</name>
    <dbReference type="NCBI Taxonomy" id="2813577"/>
    <lineage>
        <taxon>Bacteria</taxon>
        <taxon>Pseudomonadati</taxon>
        <taxon>Myxococcota</taxon>
        <taxon>Myxococcia</taxon>
        <taxon>Myxococcales</taxon>
        <taxon>Cystobacterineae</taxon>
        <taxon>Myxococcaceae</taxon>
        <taxon>Myxococcus</taxon>
    </lineage>
</organism>
<sequence length="606" mass="65745">MEPPAARTAPSPAPITQAPASPEPVTQAPPSPGLLLSDPAELILLERQGLSFGQQLGVPAEDAQSLLTSPRYASFVAVIERDLAELSSREGIALSQFPLDPKRLNYVFDAKWLRSPRARFQLVGVVNRLDMRFSTPKECGQLRLIYRLALQPEGRPVVRLPMTLNVIRPLPLGPGGSCRAIAQQWRALPANASERVAMVTRMVTRLPPMSGLETNFQNLHGPGTPDADDHAEYVLRSFDVRRERLVPRPLLNTPRADLDPAERKALLGWIARNFMEIDAGRSVIPDRFLATRAISVSPRGLSRPANRVFSVLFNAEVDSGAFAELPYAKAKRVRSPRGLLRRLDGFTCAGCHQSRAVAGFHLPGEERDADQTFNALAVGVSPHLHEELGWRGRLLASVAEGTAFVEPRPFPERPSSVGFYGSHCGLGDPTFADWTCQAGLECRDSHHDEVGFCAPAVRTSGDACENARVVARPGASGDQLVADAPEECQGQPPDGIPCITNRFGFPLGSCSVACAQPGARSGSSVCAMMLVSGYEQVCFPLEEPIEDCVRKRGFVAAMTTRACSVDEPCRDDYGCSRYPGSAPGTGACVPPYFLFDFRVDGPKLDR</sequence>
<evidence type="ECO:0000313" key="3">
    <source>
        <dbReference type="Proteomes" id="UP000663090"/>
    </source>
</evidence>